<evidence type="ECO:0000256" key="2">
    <source>
        <dbReference type="ARBA" id="ARBA00022695"/>
    </source>
</evidence>
<dbReference type="InterPro" id="IPR041373">
    <property type="entry name" value="RT_RNaseH"/>
</dbReference>
<sequence length="197" mass="21820">MYMAVSSQAISSVLVRIDDSTQRPVYYISKVLSDVEMRYPLADKTALALVFSARKLRPYFQAYAIRVYTNLPLKNILQKPEASGRLIKWSVELGEFDIQFLPRPDIKSQVLADFVVECTSYTSEKLPDVSPSSSCWTLYIDGASGSSGAGAGILLISPQKATLEYGLRLKFPAINNVAEYEALIAGLRLQLIARSKT</sequence>
<evidence type="ECO:0000256" key="6">
    <source>
        <dbReference type="ARBA" id="ARBA00022918"/>
    </source>
</evidence>
<dbReference type="EMBL" id="JAGYWB010000015">
    <property type="protein sequence ID" value="KAI0497174.1"/>
    <property type="molecule type" value="Genomic_DNA"/>
</dbReference>
<dbReference type="InterPro" id="IPR036397">
    <property type="entry name" value="RNaseH_sf"/>
</dbReference>
<feature type="domain" description="Reverse transcriptase RNase H-like" evidence="7">
    <location>
        <begin position="2"/>
        <end position="96"/>
    </location>
</feature>
<keyword evidence="1" id="KW-0808">Transferase</keyword>
<comment type="caution">
    <text evidence="8">The sequence shown here is derived from an EMBL/GenBank/DDBJ whole genome shotgun (WGS) entry which is preliminary data.</text>
</comment>
<proteinExistence type="predicted"/>
<dbReference type="PANTHER" id="PTHR48475:SF2">
    <property type="entry name" value="RIBONUCLEASE H"/>
    <property type="match status" value="1"/>
</dbReference>
<evidence type="ECO:0000256" key="3">
    <source>
        <dbReference type="ARBA" id="ARBA00022722"/>
    </source>
</evidence>
<dbReference type="Pfam" id="PF17917">
    <property type="entry name" value="RT_RNaseH"/>
    <property type="match status" value="1"/>
</dbReference>
<keyword evidence="9" id="KW-1185">Reference proteome</keyword>
<evidence type="ECO:0000313" key="8">
    <source>
        <dbReference type="EMBL" id="KAI0497174.1"/>
    </source>
</evidence>
<dbReference type="Proteomes" id="UP000829196">
    <property type="component" value="Unassembled WGS sequence"/>
</dbReference>
<evidence type="ECO:0000256" key="4">
    <source>
        <dbReference type="ARBA" id="ARBA00022759"/>
    </source>
</evidence>
<keyword evidence="4" id="KW-0255">Endonuclease</keyword>
<keyword evidence="6" id="KW-0695">RNA-directed DNA polymerase</keyword>
<dbReference type="Gene3D" id="3.30.420.10">
    <property type="entry name" value="Ribonuclease H-like superfamily/Ribonuclease H"/>
    <property type="match status" value="1"/>
</dbReference>
<evidence type="ECO:0000256" key="5">
    <source>
        <dbReference type="ARBA" id="ARBA00022801"/>
    </source>
</evidence>
<keyword evidence="2" id="KW-0548">Nucleotidyltransferase</keyword>
<keyword evidence="5" id="KW-0378">Hydrolase</keyword>
<evidence type="ECO:0000259" key="7">
    <source>
        <dbReference type="Pfam" id="PF17917"/>
    </source>
</evidence>
<dbReference type="GO" id="GO:0003964">
    <property type="term" value="F:RNA-directed DNA polymerase activity"/>
    <property type="evidence" value="ECO:0007669"/>
    <property type="project" value="UniProtKB-KW"/>
</dbReference>
<evidence type="ECO:0000313" key="9">
    <source>
        <dbReference type="Proteomes" id="UP000829196"/>
    </source>
</evidence>
<dbReference type="PANTHER" id="PTHR48475">
    <property type="entry name" value="RIBONUCLEASE H"/>
    <property type="match status" value="1"/>
</dbReference>
<organism evidence="8 9">
    <name type="scientific">Dendrobium nobile</name>
    <name type="common">Orchid</name>
    <dbReference type="NCBI Taxonomy" id="94219"/>
    <lineage>
        <taxon>Eukaryota</taxon>
        <taxon>Viridiplantae</taxon>
        <taxon>Streptophyta</taxon>
        <taxon>Embryophyta</taxon>
        <taxon>Tracheophyta</taxon>
        <taxon>Spermatophyta</taxon>
        <taxon>Magnoliopsida</taxon>
        <taxon>Liliopsida</taxon>
        <taxon>Asparagales</taxon>
        <taxon>Orchidaceae</taxon>
        <taxon>Epidendroideae</taxon>
        <taxon>Malaxideae</taxon>
        <taxon>Dendrobiinae</taxon>
        <taxon>Dendrobium</taxon>
    </lineage>
</organism>
<dbReference type="SUPFAM" id="SSF56672">
    <property type="entry name" value="DNA/RNA polymerases"/>
    <property type="match status" value="1"/>
</dbReference>
<dbReference type="InterPro" id="IPR043502">
    <property type="entry name" value="DNA/RNA_pol_sf"/>
</dbReference>
<keyword evidence="3" id="KW-0540">Nuclease</keyword>
<name>A0A8T3AMB3_DENNO</name>
<dbReference type="GO" id="GO:0004519">
    <property type="term" value="F:endonuclease activity"/>
    <property type="evidence" value="ECO:0007669"/>
    <property type="project" value="UniProtKB-KW"/>
</dbReference>
<dbReference type="SUPFAM" id="SSF53098">
    <property type="entry name" value="Ribonuclease H-like"/>
    <property type="match status" value="1"/>
</dbReference>
<accession>A0A8T3AMB3</accession>
<reference evidence="8" key="1">
    <citation type="journal article" date="2022" name="Front. Genet.">
        <title>Chromosome-Scale Assembly of the Dendrobium nobile Genome Provides Insights Into the Molecular Mechanism of the Biosynthesis of the Medicinal Active Ingredient of Dendrobium.</title>
        <authorList>
            <person name="Xu Q."/>
            <person name="Niu S.-C."/>
            <person name="Li K.-L."/>
            <person name="Zheng P.-J."/>
            <person name="Zhang X.-J."/>
            <person name="Jia Y."/>
            <person name="Liu Y."/>
            <person name="Niu Y.-X."/>
            <person name="Yu L.-H."/>
            <person name="Chen D.-F."/>
            <person name="Zhang G.-Q."/>
        </authorList>
    </citation>
    <scope>NUCLEOTIDE SEQUENCE</scope>
    <source>
        <tissue evidence="8">Leaf</tissue>
    </source>
</reference>
<dbReference type="GO" id="GO:0016787">
    <property type="term" value="F:hydrolase activity"/>
    <property type="evidence" value="ECO:0007669"/>
    <property type="project" value="UniProtKB-KW"/>
</dbReference>
<dbReference type="InterPro" id="IPR012337">
    <property type="entry name" value="RNaseH-like_sf"/>
</dbReference>
<dbReference type="OrthoDB" id="784678at2759"/>
<gene>
    <name evidence="8" type="ORF">KFK09_020396</name>
</gene>
<protein>
    <recommendedName>
        <fullName evidence="7">Reverse transcriptase RNase H-like domain-containing protein</fullName>
    </recommendedName>
</protein>
<evidence type="ECO:0000256" key="1">
    <source>
        <dbReference type="ARBA" id="ARBA00022679"/>
    </source>
</evidence>
<dbReference type="GO" id="GO:0003676">
    <property type="term" value="F:nucleic acid binding"/>
    <property type="evidence" value="ECO:0007669"/>
    <property type="project" value="InterPro"/>
</dbReference>
<dbReference type="AlphaFoldDB" id="A0A8T3AMB3"/>